<dbReference type="InterPro" id="IPR052895">
    <property type="entry name" value="HetReg/Transcr_Mod"/>
</dbReference>
<organism evidence="2 3">
    <name type="scientific">Pleurostoma richardsiae</name>
    <dbReference type="NCBI Taxonomy" id="41990"/>
    <lineage>
        <taxon>Eukaryota</taxon>
        <taxon>Fungi</taxon>
        <taxon>Dikarya</taxon>
        <taxon>Ascomycota</taxon>
        <taxon>Pezizomycotina</taxon>
        <taxon>Sordariomycetes</taxon>
        <taxon>Sordariomycetidae</taxon>
        <taxon>Calosphaeriales</taxon>
        <taxon>Pleurostomataceae</taxon>
        <taxon>Pleurostoma</taxon>
    </lineage>
</organism>
<dbReference type="AlphaFoldDB" id="A0AA38VYG4"/>
<dbReference type="Proteomes" id="UP001174694">
    <property type="component" value="Unassembled WGS sequence"/>
</dbReference>
<protein>
    <recommendedName>
        <fullName evidence="1">Heterokaryon incompatibility domain-containing protein</fullName>
    </recommendedName>
</protein>
<dbReference type="Pfam" id="PF06985">
    <property type="entry name" value="HET"/>
    <property type="match status" value="1"/>
</dbReference>
<feature type="domain" description="Heterokaryon incompatibility" evidence="1">
    <location>
        <begin position="44"/>
        <end position="201"/>
    </location>
</feature>
<keyword evidence="3" id="KW-1185">Reference proteome</keyword>
<comment type="caution">
    <text evidence="2">The sequence shown here is derived from an EMBL/GenBank/DDBJ whole genome shotgun (WGS) entry which is preliminary data.</text>
</comment>
<proteinExistence type="predicted"/>
<reference evidence="2" key="1">
    <citation type="submission" date="2022-07" db="EMBL/GenBank/DDBJ databases">
        <title>Fungi with potential for degradation of polypropylene.</title>
        <authorList>
            <person name="Gostincar C."/>
        </authorList>
    </citation>
    <scope>NUCLEOTIDE SEQUENCE</scope>
    <source>
        <strain evidence="2">EXF-13308</strain>
    </source>
</reference>
<accession>A0AA38VYG4</accession>
<gene>
    <name evidence="2" type="ORF">NKR23_g269</name>
</gene>
<dbReference type="PANTHER" id="PTHR24148">
    <property type="entry name" value="ANKYRIN REPEAT DOMAIN-CONTAINING PROTEIN 39 HOMOLOG-RELATED"/>
    <property type="match status" value="1"/>
</dbReference>
<dbReference type="PANTHER" id="PTHR24148:SF73">
    <property type="entry name" value="HET DOMAIN PROTEIN (AFU_ORTHOLOGUE AFUA_8G01020)"/>
    <property type="match status" value="1"/>
</dbReference>
<name>A0AA38VYG4_9PEZI</name>
<dbReference type="EMBL" id="JANBVO010000001">
    <property type="protein sequence ID" value="KAJ9157883.1"/>
    <property type="molecule type" value="Genomic_DNA"/>
</dbReference>
<evidence type="ECO:0000313" key="3">
    <source>
        <dbReference type="Proteomes" id="UP001174694"/>
    </source>
</evidence>
<sequence length="627" mass="71564">MSIYRPLSLSQNEIRILVINDTDDFEAPLQCQLEYSALGARRPYKALSYCWGDPTQQERIFVSGAHVWVTASLAEALRVLRQRGVRRIWADAICINQSDLEERSQQVLKMNAIYRSADTVIAWLGYSGPMHHAETARVGERAAWMSRSLAQYTSVRKREIDPRRASRWPFSYLNGLPEHNWAAFKALLENRYWTRAWIIQEFAMAVRLEILWNGRVFPEATLAAAVKVCARFRSVVKAAQVVSESSCRHIRQLCKFRESQRDFTPIRLLRALQMSHRAQSTDPRDKVFAILALTYDGPTVLPTPSYILSQEELNLEATLTLIRLTNSLDYVLLRRSPPTSWVVEWFNGNTWSSKRIVSYLLGQSRCLLARTGYLGSTVSPTWRASDDTKPYFEKSETGLFVRGNIVGAIERCTTTAYPEDTAAPRPPRPPPDQPAETMLRARPRLGAVYATNALYFCLGMVMEPDPKAWDDPKRGRDFYKQLGTLIHNHKELSLTRQDRRFLQWLKQSKNAALRLNQSDTLRSLLGQVQPRFWSGRIKDNRDWVKIAWNTLRLGFRLCVMNTGHIGWVTRHARLGDKIAVIHGCSVPAVLRAVEGSSAYQIVGHGIIYNLMEGEGLRVADGMEILLQ</sequence>
<dbReference type="InterPro" id="IPR010730">
    <property type="entry name" value="HET"/>
</dbReference>
<evidence type="ECO:0000259" key="1">
    <source>
        <dbReference type="Pfam" id="PF06985"/>
    </source>
</evidence>
<evidence type="ECO:0000313" key="2">
    <source>
        <dbReference type="EMBL" id="KAJ9157883.1"/>
    </source>
</evidence>